<organism evidence="2 3">
    <name type="scientific">Steinernema carpocapsae</name>
    <name type="common">Entomopathogenic nematode</name>
    <dbReference type="NCBI Taxonomy" id="34508"/>
    <lineage>
        <taxon>Eukaryota</taxon>
        <taxon>Metazoa</taxon>
        <taxon>Ecdysozoa</taxon>
        <taxon>Nematoda</taxon>
        <taxon>Chromadorea</taxon>
        <taxon>Rhabditida</taxon>
        <taxon>Tylenchina</taxon>
        <taxon>Panagrolaimomorpha</taxon>
        <taxon>Strongyloidoidea</taxon>
        <taxon>Steinernematidae</taxon>
        <taxon>Steinernema</taxon>
    </lineage>
</organism>
<dbReference type="EMBL" id="CM016762">
    <property type="protein sequence ID" value="TMS37469.1"/>
    <property type="molecule type" value="Genomic_DNA"/>
</dbReference>
<evidence type="ECO:0000256" key="1">
    <source>
        <dbReference type="SAM" id="MobiDB-lite"/>
    </source>
</evidence>
<dbReference type="Proteomes" id="UP000298663">
    <property type="component" value="Chromosome X"/>
</dbReference>
<keyword evidence="3" id="KW-1185">Reference proteome</keyword>
<reference evidence="2 3" key="1">
    <citation type="journal article" date="2015" name="Genome Biol.">
        <title>Comparative genomics of Steinernema reveals deeply conserved gene regulatory networks.</title>
        <authorList>
            <person name="Dillman A.R."/>
            <person name="Macchietto M."/>
            <person name="Porter C.F."/>
            <person name="Rogers A."/>
            <person name="Williams B."/>
            <person name="Antoshechkin I."/>
            <person name="Lee M.M."/>
            <person name="Goodwin Z."/>
            <person name="Lu X."/>
            <person name="Lewis E.E."/>
            <person name="Goodrich-Blair H."/>
            <person name="Stock S.P."/>
            <person name="Adams B.J."/>
            <person name="Sternberg P.W."/>
            <person name="Mortazavi A."/>
        </authorList>
    </citation>
    <scope>NUCLEOTIDE SEQUENCE [LARGE SCALE GENOMIC DNA]</scope>
    <source>
        <strain evidence="2 3">ALL</strain>
    </source>
</reference>
<comment type="caution">
    <text evidence="2">The sequence shown here is derived from an EMBL/GenBank/DDBJ whole genome shotgun (WGS) entry which is preliminary data.</text>
</comment>
<gene>
    <name evidence="2" type="ORF">L596_004393</name>
</gene>
<protein>
    <submittedName>
        <fullName evidence="2">Uncharacterized protein</fullName>
    </submittedName>
</protein>
<reference evidence="2 3" key="2">
    <citation type="journal article" date="2019" name="G3 (Bethesda)">
        <title>Hybrid Assembly of the Genome of the Entomopathogenic Nematode Steinernema carpocapsae Identifies the X-Chromosome.</title>
        <authorList>
            <person name="Serra L."/>
            <person name="Macchietto M."/>
            <person name="Macias-Munoz A."/>
            <person name="McGill C.J."/>
            <person name="Rodriguez I.M."/>
            <person name="Rodriguez B."/>
            <person name="Murad R."/>
            <person name="Mortazavi A."/>
        </authorList>
    </citation>
    <scope>NUCLEOTIDE SEQUENCE [LARGE SCALE GENOMIC DNA]</scope>
    <source>
        <strain evidence="2 3">ALL</strain>
    </source>
</reference>
<name>A0A4U8UXA6_STECR</name>
<evidence type="ECO:0000313" key="2">
    <source>
        <dbReference type="EMBL" id="TMS37469.1"/>
    </source>
</evidence>
<proteinExistence type="predicted"/>
<accession>A0A4U8UXA6</accession>
<feature type="region of interest" description="Disordered" evidence="1">
    <location>
        <begin position="65"/>
        <end position="116"/>
    </location>
</feature>
<sequence length="125" mass="14404">MYAKEVDFGAEEIRRKPMQSKCCSCLELQAFLREDGFNDPTFPAYLYKASAFTIEHRFSLLNQNKTIRDGDSSKRGRSRFLKRNRDQPNELLDGPTDSEHTLSRQQSSPERLPSIAPHLLRGFVP</sequence>
<dbReference type="AlphaFoldDB" id="A0A4U8UXA6"/>
<dbReference type="EMBL" id="AZBU02000001">
    <property type="protein sequence ID" value="TMS37469.1"/>
    <property type="molecule type" value="Genomic_DNA"/>
</dbReference>
<evidence type="ECO:0000313" key="3">
    <source>
        <dbReference type="Proteomes" id="UP000298663"/>
    </source>
</evidence>